<evidence type="ECO:0000256" key="7">
    <source>
        <dbReference type="ARBA" id="ARBA00022840"/>
    </source>
</evidence>
<keyword evidence="7" id="KW-0067">ATP-binding</keyword>
<feature type="domain" description="Thymidylate kinase-like" evidence="9">
    <location>
        <begin position="12"/>
        <end position="200"/>
    </location>
</feature>
<dbReference type="GO" id="GO:0005829">
    <property type="term" value="C:cytosol"/>
    <property type="evidence" value="ECO:0007669"/>
    <property type="project" value="TreeGrafter"/>
</dbReference>
<dbReference type="PANTHER" id="PTHR10344:SF4">
    <property type="entry name" value="UMP-CMP KINASE 2, MITOCHONDRIAL"/>
    <property type="match status" value="1"/>
</dbReference>
<evidence type="ECO:0000256" key="5">
    <source>
        <dbReference type="ARBA" id="ARBA00022741"/>
    </source>
</evidence>
<dbReference type="CDD" id="cd01672">
    <property type="entry name" value="TMPK"/>
    <property type="match status" value="1"/>
</dbReference>
<gene>
    <name evidence="10" type="ORF">LCGC14_0949710</name>
</gene>
<dbReference type="Pfam" id="PF02223">
    <property type="entry name" value="Thymidylate_kin"/>
    <property type="match status" value="1"/>
</dbReference>
<dbReference type="InterPro" id="IPR039430">
    <property type="entry name" value="Thymidylate_kin-like_dom"/>
</dbReference>
<dbReference type="HAMAP" id="MF_00165">
    <property type="entry name" value="Thymidylate_kinase"/>
    <property type="match status" value="1"/>
</dbReference>
<evidence type="ECO:0000259" key="9">
    <source>
        <dbReference type="Pfam" id="PF02223"/>
    </source>
</evidence>
<dbReference type="FunFam" id="3.40.50.300:FF:000225">
    <property type="entry name" value="Thymidylate kinase"/>
    <property type="match status" value="1"/>
</dbReference>
<dbReference type="GO" id="GO:0006233">
    <property type="term" value="P:dTDP biosynthetic process"/>
    <property type="evidence" value="ECO:0007669"/>
    <property type="project" value="InterPro"/>
</dbReference>
<keyword evidence="4" id="KW-0545">Nucleotide biosynthesis</keyword>
<keyword evidence="5" id="KW-0547">Nucleotide-binding</keyword>
<dbReference type="EMBL" id="LAZR01003372">
    <property type="protein sequence ID" value="KKN19043.1"/>
    <property type="molecule type" value="Genomic_DNA"/>
</dbReference>
<sequence length="214" mass="23874">MNLMNKGFFVTFEGVEGAGKSTQIKIMKKYLGKKGWPIVTTREPGGTFIGDELRDILLDVDNKDIDPKVEALLYAASRAQLVSNVIKPALEEKKVVLSDRYIDSSLAYQGYGRGLPIDAILDFNKWATSALQPDLTFLFRLPAEQGLARTSTKHADRIESESISFHKKVEKGYDELAASYKDRYHVIDATKTTEQVTQEIKAVIDNMLAAVTVK</sequence>
<dbReference type="InterPro" id="IPR018095">
    <property type="entry name" value="Thymidylate_kin_CS"/>
</dbReference>
<evidence type="ECO:0000256" key="8">
    <source>
        <dbReference type="ARBA" id="ARBA00048743"/>
    </source>
</evidence>
<evidence type="ECO:0000256" key="2">
    <source>
        <dbReference type="ARBA" id="ARBA00012980"/>
    </source>
</evidence>
<evidence type="ECO:0000256" key="6">
    <source>
        <dbReference type="ARBA" id="ARBA00022777"/>
    </source>
</evidence>
<reference evidence="10" key="1">
    <citation type="journal article" date="2015" name="Nature">
        <title>Complex archaea that bridge the gap between prokaryotes and eukaryotes.</title>
        <authorList>
            <person name="Spang A."/>
            <person name="Saw J.H."/>
            <person name="Jorgensen S.L."/>
            <person name="Zaremba-Niedzwiedzka K."/>
            <person name="Martijn J."/>
            <person name="Lind A.E."/>
            <person name="van Eijk R."/>
            <person name="Schleper C."/>
            <person name="Guy L."/>
            <person name="Ettema T.J."/>
        </authorList>
    </citation>
    <scope>NUCLEOTIDE SEQUENCE</scope>
</reference>
<comment type="similarity">
    <text evidence="1">Belongs to the thymidylate kinase family.</text>
</comment>
<evidence type="ECO:0000256" key="3">
    <source>
        <dbReference type="ARBA" id="ARBA00022679"/>
    </source>
</evidence>
<dbReference type="InterPro" id="IPR027417">
    <property type="entry name" value="P-loop_NTPase"/>
</dbReference>
<comment type="catalytic activity">
    <reaction evidence="8">
        <text>dTMP + ATP = dTDP + ADP</text>
        <dbReference type="Rhea" id="RHEA:13517"/>
        <dbReference type="ChEBI" id="CHEBI:30616"/>
        <dbReference type="ChEBI" id="CHEBI:58369"/>
        <dbReference type="ChEBI" id="CHEBI:63528"/>
        <dbReference type="ChEBI" id="CHEBI:456216"/>
        <dbReference type="EC" id="2.7.4.9"/>
    </reaction>
</comment>
<evidence type="ECO:0000256" key="4">
    <source>
        <dbReference type="ARBA" id="ARBA00022727"/>
    </source>
</evidence>
<dbReference type="PROSITE" id="PS01331">
    <property type="entry name" value="THYMIDYLATE_KINASE"/>
    <property type="match status" value="1"/>
</dbReference>
<dbReference type="EC" id="2.7.4.9" evidence="2"/>
<keyword evidence="3" id="KW-0808">Transferase</keyword>
<comment type="caution">
    <text evidence="10">The sequence shown here is derived from an EMBL/GenBank/DDBJ whole genome shotgun (WGS) entry which is preliminary data.</text>
</comment>
<protein>
    <recommendedName>
        <fullName evidence="2">dTMP kinase</fullName>
        <ecNumber evidence="2">2.7.4.9</ecNumber>
    </recommendedName>
</protein>
<dbReference type="PANTHER" id="PTHR10344">
    <property type="entry name" value="THYMIDYLATE KINASE"/>
    <property type="match status" value="1"/>
</dbReference>
<dbReference type="GO" id="GO:0004798">
    <property type="term" value="F:dTMP kinase activity"/>
    <property type="evidence" value="ECO:0007669"/>
    <property type="project" value="UniProtKB-EC"/>
</dbReference>
<dbReference type="SUPFAM" id="SSF52540">
    <property type="entry name" value="P-loop containing nucleoside triphosphate hydrolases"/>
    <property type="match status" value="1"/>
</dbReference>
<accession>A0A0F9RP33</accession>
<name>A0A0F9RP33_9ZZZZ</name>
<keyword evidence="6" id="KW-0418">Kinase</keyword>
<dbReference type="NCBIfam" id="TIGR00041">
    <property type="entry name" value="DTMP_kinase"/>
    <property type="match status" value="1"/>
</dbReference>
<dbReference type="GO" id="GO:0005524">
    <property type="term" value="F:ATP binding"/>
    <property type="evidence" value="ECO:0007669"/>
    <property type="project" value="UniProtKB-KW"/>
</dbReference>
<dbReference type="AlphaFoldDB" id="A0A0F9RP33"/>
<evidence type="ECO:0000313" key="10">
    <source>
        <dbReference type="EMBL" id="KKN19043.1"/>
    </source>
</evidence>
<dbReference type="Gene3D" id="3.40.50.300">
    <property type="entry name" value="P-loop containing nucleotide triphosphate hydrolases"/>
    <property type="match status" value="1"/>
</dbReference>
<dbReference type="GO" id="GO:0006235">
    <property type="term" value="P:dTTP biosynthetic process"/>
    <property type="evidence" value="ECO:0007669"/>
    <property type="project" value="TreeGrafter"/>
</dbReference>
<organism evidence="10">
    <name type="scientific">marine sediment metagenome</name>
    <dbReference type="NCBI Taxonomy" id="412755"/>
    <lineage>
        <taxon>unclassified sequences</taxon>
        <taxon>metagenomes</taxon>
        <taxon>ecological metagenomes</taxon>
    </lineage>
</organism>
<proteinExistence type="inferred from homology"/>
<dbReference type="InterPro" id="IPR018094">
    <property type="entry name" value="Thymidylate_kinase"/>
</dbReference>
<evidence type="ECO:0000256" key="1">
    <source>
        <dbReference type="ARBA" id="ARBA00009776"/>
    </source>
</evidence>
<dbReference type="GO" id="GO:0006227">
    <property type="term" value="P:dUDP biosynthetic process"/>
    <property type="evidence" value="ECO:0007669"/>
    <property type="project" value="TreeGrafter"/>
</dbReference>